<comment type="caution">
    <text evidence="2">The sequence shown here is derived from an EMBL/GenBank/DDBJ whole genome shotgun (WGS) entry which is preliminary data.</text>
</comment>
<gene>
    <name evidence="2" type="ORF">B0T22DRAFT_195796</name>
</gene>
<name>A0AAE1C6V7_9PEZI</name>
<organism evidence="2 3">
    <name type="scientific">Podospora appendiculata</name>
    <dbReference type="NCBI Taxonomy" id="314037"/>
    <lineage>
        <taxon>Eukaryota</taxon>
        <taxon>Fungi</taxon>
        <taxon>Dikarya</taxon>
        <taxon>Ascomycota</taxon>
        <taxon>Pezizomycotina</taxon>
        <taxon>Sordariomycetes</taxon>
        <taxon>Sordariomycetidae</taxon>
        <taxon>Sordariales</taxon>
        <taxon>Podosporaceae</taxon>
        <taxon>Podospora</taxon>
    </lineage>
</organism>
<sequence>MLHQTSAGSWPVVRVLGAALWGKHESSDVDAGSVRVRVRARARSSINMTDDHARWWVVGGGWDMAAGLISRHGSSCRPSRGQSPVICSGTGPQGNGAEDGGALRSGIRSWLFMWPGECGSSGENGGAACGDRPCSETEAAIQGPACSPPRKVGGPGIWHWVKTFFFLLEFAGFGCTRGLAKPAWYACGYF</sequence>
<protein>
    <submittedName>
        <fullName evidence="2">Uncharacterized protein</fullName>
    </submittedName>
</protein>
<reference evidence="2" key="2">
    <citation type="submission" date="2023-06" db="EMBL/GenBank/DDBJ databases">
        <authorList>
            <consortium name="Lawrence Berkeley National Laboratory"/>
            <person name="Haridas S."/>
            <person name="Hensen N."/>
            <person name="Bonometti L."/>
            <person name="Westerberg I."/>
            <person name="Brannstrom I.O."/>
            <person name="Guillou S."/>
            <person name="Cros-Aarteil S."/>
            <person name="Calhoun S."/>
            <person name="Kuo A."/>
            <person name="Mondo S."/>
            <person name="Pangilinan J."/>
            <person name="Riley R."/>
            <person name="Labutti K."/>
            <person name="Andreopoulos B."/>
            <person name="Lipzen A."/>
            <person name="Chen C."/>
            <person name="Yanf M."/>
            <person name="Daum C."/>
            <person name="Ng V."/>
            <person name="Clum A."/>
            <person name="Steindorff A."/>
            <person name="Ohm R."/>
            <person name="Martin F."/>
            <person name="Silar P."/>
            <person name="Natvig D."/>
            <person name="Lalanne C."/>
            <person name="Gautier V."/>
            <person name="Ament-Velasquez S.L."/>
            <person name="Kruys A."/>
            <person name="Hutchinson M.I."/>
            <person name="Powell A.J."/>
            <person name="Barry K."/>
            <person name="Miller A.N."/>
            <person name="Grigoriev I.V."/>
            <person name="Debuchy R."/>
            <person name="Gladieux P."/>
            <person name="Thoren M.H."/>
            <person name="Johannesson H."/>
        </authorList>
    </citation>
    <scope>NUCLEOTIDE SEQUENCE</scope>
    <source>
        <strain evidence="2">CBS 314.62</strain>
    </source>
</reference>
<reference evidence="2" key="1">
    <citation type="journal article" date="2023" name="Mol. Phylogenet. Evol.">
        <title>Genome-scale phylogeny and comparative genomics of the fungal order Sordariales.</title>
        <authorList>
            <person name="Hensen N."/>
            <person name="Bonometti L."/>
            <person name="Westerberg I."/>
            <person name="Brannstrom I.O."/>
            <person name="Guillou S."/>
            <person name="Cros-Aarteil S."/>
            <person name="Calhoun S."/>
            <person name="Haridas S."/>
            <person name="Kuo A."/>
            <person name="Mondo S."/>
            <person name="Pangilinan J."/>
            <person name="Riley R."/>
            <person name="LaButti K."/>
            <person name="Andreopoulos B."/>
            <person name="Lipzen A."/>
            <person name="Chen C."/>
            <person name="Yan M."/>
            <person name="Daum C."/>
            <person name="Ng V."/>
            <person name="Clum A."/>
            <person name="Steindorff A."/>
            <person name="Ohm R.A."/>
            <person name="Martin F."/>
            <person name="Silar P."/>
            <person name="Natvig D.O."/>
            <person name="Lalanne C."/>
            <person name="Gautier V."/>
            <person name="Ament-Velasquez S.L."/>
            <person name="Kruys A."/>
            <person name="Hutchinson M.I."/>
            <person name="Powell A.J."/>
            <person name="Barry K."/>
            <person name="Miller A.N."/>
            <person name="Grigoriev I.V."/>
            <person name="Debuchy R."/>
            <person name="Gladieux P."/>
            <person name="Hiltunen Thoren M."/>
            <person name="Johannesson H."/>
        </authorList>
    </citation>
    <scope>NUCLEOTIDE SEQUENCE</scope>
    <source>
        <strain evidence="2">CBS 314.62</strain>
    </source>
</reference>
<dbReference type="EMBL" id="JAULSO010000025">
    <property type="protein sequence ID" value="KAK3680510.1"/>
    <property type="molecule type" value="Genomic_DNA"/>
</dbReference>
<proteinExistence type="predicted"/>
<evidence type="ECO:0000313" key="3">
    <source>
        <dbReference type="Proteomes" id="UP001270362"/>
    </source>
</evidence>
<feature type="region of interest" description="Disordered" evidence="1">
    <location>
        <begin position="80"/>
        <end position="99"/>
    </location>
</feature>
<dbReference type="Proteomes" id="UP001270362">
    <property type="component" value="Unassembled WGS sequence"/>
</dbReference>
<keyword evidence="3" id="KW-1185">Reference proteome</keyword>
<dbReference type="AlphaFoldDB" id="A0AAE1C6V7"/>
<evidence type="ECO:0000313" key="2">
    <source>
        <dbReference type="EMBL" id="KAK3680510.1"/>
    </source>
</evidence>
<evidence type="ECO:0000256" key="1">
    <source>
        <dbReference type="SAM" id="MobiDB-lite"/>
    </source>
</evidence>
<accession>A0AAE1C6V7</accession>